<evidence type="ECO:0000313" key="3">
    <source>
        <dbReference type="EMBL" id="BBH52123.1"/>
    </source>
</evidence>
<feature type="transmembrane region" description="Helical" evidence="1">
    <location>
        <begin position="158"/>
        <end position="184"/>
    </location>
</feature>
<gene>
    <name evidence="3" type="ORF">JCM31447_05610</name>
</gene>
<dbReference type="Proteomes" id="UP000291236">
    <property type="component" value="Chromosome"/>
</dbReference>
<dbReference type="AlphaFoldDB" id="A0A4P2VGT1"/>
<reference evidence="3 4" key="1">
    <citation type="submission" date="2018-12" db="EMBL/GenBank/DDBJ databases">
        <title>Rubrispira sanarue gen. nov., sp., nov., a member of the order Silvanigrellales, isolated from a brackish lake in Hamamatsu Japan.</title>
        <authorList>
            <person name="Maejima Y."/>
            <person name="Iino T."/>
            <person name="Muraguchi Y."/>
            <person name="Fukuda K."/>
            <person name="Nojiri H."/>
            <person name="Ohkuma M."/>
            <person name="Moriuchi R."/>
            <person name="Dohra H."/>
            <person name="Kimbara K."/>
            <person name="Shintani M."/>
        </authorList>
    </citation>
    <scope>NUCLEOTIDE SEQUENCE [LARGE SCALE GENOMIC DNA]</scope>
    <source>
        <strain evidence="3 4">RF1110005</strain>
    </source>
</reference>
<dbReference type="OrthoDB" id="1931120at2"/>
<protein>
    <recommendedName>
        <fullName evidence="2">Histidine kinase/HSP90-like ATPase domain-containing protein</fullName>
    </recommendedName>
</protein>
<dbReference type="Gene3D" id="3.30.565.10">
    <property type="entry name" value="Histidine kinase-like ATPase, C-terminal domain"/>
    <property type="match status" value="1"/>
</dbReference>
<dbReference type="InterPro" id="IPR003594">
    <property type="entry name" value="HATPase_dom"/>
</dbReference>
<sequence length="555" mass="65431">MKNYLQKFSIYTFIKLELISLLIVAIILLENFIYFKRNMDELFYSGSGYIQHLSKFNNNEDILTRLLEFSLSIYNYEKSNSNNFSVEIWDCKKCKLSSSPIWSISDVEINEDRVKIIKNKLQRNDFFILYNKYLYFANIYETKNKEYKIIYYKKIIHIFNLPFVFSLIILNLFCIIIWTFFVALPLNIYYNRVQDKLIDKIRVNTIHNTINLIKHSLDNQINVLKSSGNKDEIVKRAIHYNYQVAELIDDSRFTSINPKEFIEGISKFSNIDVNIKISINTYNLINYINKYLEHAIIVLIDNAIHKSVDAKIIKIIISQKRYNAKIIIDVSNDGIPIDLNIKDKIFKGYSTKENGHGQGLTNLKKMLNRSSAEILLIANNPTTFRILLPCLKYSNFRIQMETQKSRLSKRNKIENLQSFDNKPLVIMIEDEILFWDDWKNKMTDAQIIFFKNPESFFSYSMGKKINNEEFLCKISLIICDFNFGDYNLIESGFFEDIDIYTEDNFKGTIVICSSYEKEALRTIPQEYLIKVKAFVPKHPNTYKNLLADIFANEHF</sequence>
<proteinExistence type="predicted"/>
<keyword evidence="1" id="KW-1133">Transmembrane helix</keyword>
<dbReference type="EMBL" id="AP019368">
    <property type="protein sequence ID" value="BBH52123.1"/>
    <property type="molecule type" value="Genomic_DNA"/>
</dbReference>
<feature type="transmembrane region" description="Helical" evidence="1">
    <location>
        <begin position="12"/>
        <end position="35"/>
    </location>
</feature>
<accession>A0A4P2VGT1</accession>
<keyword evidence="1" id="KW-0812">Transmembrane</keyword>
<evidence type="ECO:0000256" key="1">
    <source>
        <dbReference type="SAM" id="Phobius"/>
    </source>
</evidence>
<dbReference type="InterPro" id="IPR036890">
    <property type="entry name" value="HATPase_C_sf"/>
</dbReference>
<dbReference type="SUPFAM" id="SSF55874">
    <property type="entry name" value="ATPase domain of HSP90 chaperone/DNA topoisomerase II/histidine kinase"/>
    <property type="match status" value="1"/>
</dbReference>
<dbReference type="SMART" id="SM00387">
    <property type="entry name" value="HATPase_c"/>
    <property type="match status" value="1"/>
</dbReference>
<dbReference type="Pfam" id="PF02518">
    <property type="entry name" value="HATPase_c"/>
    <property type="match status" value="1"/>
</dbReference>
<feature type="domain" description="Histidine kinase/HSP90-like ATPase" evidence="2">
    <location>
        <begin position="287"/>
        <end position="392"/>
    </location>
</feature>
<evidence type="ECO:0000313" key="4">
    <source>
        <dbReference type="Proteomes" id="UP000291236"/>
    </source>
</evidence>
<name>A0A4P2VGT1_FLUSA</name>
<evidence type="ECO:0000259" key="2">
    <source>
        <dbReference type="SMART" id="SM00387"/>
    </source>
</evidence>
<keyword evidence="1" id="KW-0472">Membrane</keyword>
<dbReference type="KEGG" id="sbf:JCM31447_05610"/>
<organism evidence="3 4">
    <name type="scientific">Fluviispira sanaruensis</name>
    <dbReference type="NCBI Taxonomy" id="2493639"/>
    <lineage>
        <taxon>Bacteria</taxon>
        <taxon>Pseudomonadati</taxon>
        <taxon>Bdellovibrionota</taxon>
        <taxon>Oligoflexia</taxon>
        <taxon>Silvanigrellales</taxon>
        <taxon>Silvanigrellaceae</taxon>
        <taxon>Fluviispira</taxon>
    </lineage>
</organism>
<keyword evidence="4" id="KW-1185">Reference proteome</keyword>
<dbReference type="RefSeq" id="WP_130606294.1">
    <property type="nucleotide sequence ID" value="NZ_AP019368.1"/>
</dbReference>